<dbReference type="Proteomes" id="UP000481153">
    <property type="component" value="Unassembled WGS sequence"/>
</dbReference>
<keyword evidence="6" id="KW-0413">Isomerase</keyword>
<proteinExistence type="inferred from homology"/>
<dbReference type="GO" id="GO:0003949">
    <property type="term" value="F:1-(5-phosphoribosyl)-5-[(5-phosphoribosylamino)methylideneamino]imidazole-4-carboxamide isomerase activity"/>
    <property type="evidence" value="ECO:0007669"/>
    <property type="project" value="UniProtKB-EC"/>
</dbReference>
<dbReference type="VEuPathDB" id="FungiDB:AeMF1_003526"/>
<reference evidence="8 9" key="1">
    <citation type="submission" date="2019-07" db="EMBL/GenBank/DDBJ databases">
        <title>Genomics analysis of Aphanomyces spp. identifies a new class of oomycete effector associated with host adaptation.</title>
        <authorList>
            <person name="Gaulin E."/>
        </authorList>
    </citation>
    <scope>NUCLEOTIDE SEQUENCE [LARGE SCALE GENOMIC DNA]</scope>
    <source>
        <strain evidence="8 9">ATCC 201684</strain>
    </source>
</reference>
<dbReference type="PANTHER" id="PTHR43090">
    <property type="entry name" value="1-(5-PHOSPHORIBOSYL)-5-[(5-PHOSPHORIBOSYLAMINO)METHYLIDENEAMINO] IMIDAZOLE-4-CARBOXAMIDE ISOMERASE"/>
    <property type="match status" value="1"/>
</dbReference>
<dbReference type="EC" id="5.3.1.16" evidence="3"/>
<evidence type="ECO:0000256" key="3">
    <source>
        <dbReference type="ARBA" id="ARBA00012550"/>
    </source>
</evidence>
<dbReference type="FunFam" id="3.20.20.70:FF:000110">
    <property type="entry name" value="1-(5-phosphoribosyl)-5-[(5-phosphoribosylamino)methylideneamino] imidazole-4-carboxamide isomerase, chloroplastic"/>
    <property type="match status" value="1"/>
</dbReference>
<name>A0A6G0WYJ1_9STRA</name>
<sequence>MKFRPCIDIHAGVVKQIVGSTLSDAKDAAAPVTNFVSSLRSAEYAAMYARDGLRGGHIIMLGASEANQEAALEALSSFPMGMQVGGGITSSNCRFYLDRGASHVIVTSFVFREGRIDMQRLSELRDIAGKDRLVLDLSCRKKEDGLYYIMTDRWQVFSQVVLSAALLQDLSSYCDEFLVHAVDVEGKRSGIQADLVERLAEWSPIPVTYAGGAQSMEDLELVQRIGKGRVDLSIGSALDIFGGDLSYAGVVEWCKAIGQ</sequence>
<keyword evidence="4 7" id="KW-0028">Amino-acid biosynthesis</keyword>
<comment type="caution">
    <text evidence="8">The sequence shown here is derived from an EMBL/GenBank/DDBJ whole genome shotgun (WGS) entry which is preliminary data.</text>
</comment>
<evidence type="ECO:0000256" key="1">
    <source>
        <dbReference type="ARBA" id="ARBA00005133"/>
    </source>
</evidence>
<organism evidence="8 9">
    <name type="scientific">Aphanomyces euteiches</name>
    <dbReference type="NCBI Taxonomy" id="100861"/>
    <lineage>
        <taxon>Eukaryota</taxon>
        <taxon>Sar</taxon>
        <taxon>Stramenopiles</taxon>
        <taxon>Oomycota</taxon>
        <taxon>Saprolegniomycetes</taxon>
        <taxon>Saprolegniales</taxon>
        <taxon>Verrucalvaceae</taxon>
        <taxon>Aphanomyces</taxon>
    </lineage>
</organism>
<dbReference type="InterPro" id="IPR011858">
    <property type="entry name" value="His6/HISN3"/>
</dbReference>
<dbReference type="CDD" id="cd04723">
    <property type="entry name" value="HisA_HisF"/>
    <property type="match status" value="1"/>
</dbReference>
<dbReference type="Pfam" id="PF00977">
    <property type="entry name" value="His_biosynth"/>
    <property type="match status" value="1"/>
</dbReference>
<keyword evidence="9" id="KW-1185">Reference proteome</keyword>
<dbReference type="InterPro" id="IPR011060">
    <property type="entry name" value="RibuloseP-bd_barrel"/>
</dbReference>
<evidence type="ECO:0000256" key="6">
    <source>
        <dbReference type="ARBA" id="ARBA00023235"/>
    </source>
</evidence>
<evidence type="ECO:0000256" key="2">
    <source>
        <dbReference type="ARBA" id="ARBA00009667"/>
    </source>
</evidence>
<comment type="similarity">
    <text evidence="2 7">Belongs to the HisA/HisF family.</text>
</comment>
<evidence type="ECO:0000256" key="7">
    <source>
        <dbReference type="RuleBase" id="RU003657"/>
    </source>
</evidence>
<evidence type="ECO:0000256" key="4">
    <source>
        <dbReference type="ARBA" id="ARBA00022605"/>
    </source>
</evidence>
<dbReference type="Gene3D" id="3.20.20.70">
    <property type="entry name" value="Aldolase class I"/>
    <property type="match status" value="1"/>
</dbReference>
<dbReference type="GO" id="GO:0005737">
    <property type="term" value="C:cytoplasm"/>
    <property type="evidence" value="ECO:0007669"/>
    <property type="project" value="TreeGrafter"/>
</dbReference>
<dbReference type="UniPathway" id="UPA00031">
    <property type="reaction ID" value="UER00009"/>
</dbReference>
<dbReference type="EMBL" id="VJMJ01000130">
    <property type="protein sequence ID" value="KAF0732650.1"/>
    <property type="molecule type" value="Genomic_DNA"/>
</dbReference>
<dbReference type="PANTHER" id="PTHR43090:SF2">
    <property type="entry name" value="1-(5-PHOSPHORIBOSYL)-5-[(5-PHOSPHORIBOSYLAMINO)METHYLIDENEAMINO] IMIDAZOLE-4-CARBOXAMIDE ISOMERASE"/>
    <property type="match status" value="1"/>
</dbReference>
<accession>A0A6G0WYJ1</accession>
<dbReference type="GO" id="GO:0000105">
    <property type="term" value="P:L-histidine biosynthetic process"/>
    <property type="evidence" value="ECO:0007669"/>
    <property type="project" value="UniProtKB-UniPathway"/>
</dbReference>
<dbReference type="InterPro" id="IPR044524">
    <property type="entry name" value="Isoase_HisA-like"/>
</dbReference>
<dbReference type="AlphaFoldDB" id="A0A6G0WYJ1"/>
<keyword evidence="5 7" id="KW-0368">Histidine biosynthesis</keyword>
<evidence type="ECO:0000256" key="5">
    <source>
        <dbReference type="ARBA" id="ARBA00023102"/>
    </source>
</evidence>
<dbReference type="InterPro" id="IPR013785">
    <property type="entry name" value="Aldolase_TIM"/>
</dbReference>
<dbReference type="InterPro" id="IPR006062">
    <property type="entry name" value="His_biosynth"/>
</dbReference>
<protein>
    <recommendedName>
        <fullName evidence="3">1-(5-phosphoribosyl)-5-[(5-phosphoribosylamino)methylideneamino]imidazole-4-carboxamideisomerase</fullName>
        <ecNumber evidence="3">5.3.1.16</ecNumber>
    </recommendedName>
</protein>
<dbReference type="SUPFAM" id="SSF51366">
    <property type="entry name" value="Ribulose-phoshate binding barrel"/>
    <property type="match status" value="1"/>
</dbReference>
<comment type="pathway">
    <text evidence="1">Amino-acid biosynthesis; L-histidine biosynthesis; L-histidine from 5-phospho-alpha-D-ribose 1-diphosphate: step 4/9.</text>
</comment>
<gene>
    <name evidence="8" type="ORF">Ae201684_010358</name>
</gene>
<evidence type="ECO:0000313" key="8">
    <source>
        <dbReference type="EMBL" id="KAF0732650.1"/>
    </source>
</evidence>
<evidence type="ECO:0000313" key="9">
    <source>
        <dbReference type="Proteomes" id="UP000481153"/>
    </source>
</evidence>
<dbReference type="NCBIfam" id="TIGR02129">
    <property type="entry name" value="hisA_euk"/>
    <property type="match status" value="1"/>
</dbReference>
<dbReference type="GO" id="GO:0000162">
    <property type="term" value="P:L-tryptophan biosynthetic process"/>
    <property type="evidence" value="ECO:0007669"/>
    <property type="project" value="TreeGrafter"/>
</dbReference>